<dbReference type="InterPro" id="IPR020084">
    <property type="entry name" value="NUDIX_hydrolase_CS"/>
</dbReference>
<dbReference type="EMBL" id="JACSQL010000006">
    <property type="protein sequence ID" value="MBD7969264.1"/>
    <property type="molecule type" value="Genomic_DNA"/>
</dbReference>
<keyword evidence="2" id="KW-0378">Hydrolase</keyword>
<comment type="caution">
    <text evidence="4">The sequence shown here is derived from an EMBL/GenBank/DDBJ whole genome shotgun (WGS) entry which is preliminary data.</text>
</comment>
<dbReference type="Proteomes" id="UP000608071">
    <property type="component" value="Unassembled WGS sequence"/>
</dbReference>
<protein>
    <submittedName>
        <fullName evidence="4">NUDIX domain-containing protein</fullName>
    </submittedName>
</protein>
<dbReference type="RefSeq" id="WP_191801098.1">
    <property type="nucleotide sequence ID" value="NZ_JACSQL010000006.1"/>
</dbReference>
<evidence type="ECO:0000259" key="3">
    <source>
        <dbReference type="PROSITE" id="PS51462"/>
    </source>
</evidence>
<evidence type="ECO:0000256" key="1">
    <source>
        <dbReference type="ARBA" id="ARBA00005582"/>
    </source>
</evidence>
<evidence type="ECO:0000256" key="2">
    <source>
        <dbReference type="ARBA" id="ARBA00022801"/>
    </source>
</evidence>
<accession>A0ABR8T0H3</accession>
<dbReference type="InterPro" id="IPR000086">
    <property type="entry name" value="NUDIX_hydrolase_dom"/>
</dbReference>
<dbReference type="PANTHER" id="PTHR43736:SF1">
    <property type="entry name" value="DIHYDRONEOPTERIN TRIPHOSPHATE DIPHOSPHATASE"/>
    <property type="match status" value="1"/>
</dbReference>
<dbReference type="Pfam" id="PF00293">
    <property type="entry name" value="NUDIX"/>
    <property type="match status" value="1"/>
</dbReference>
<keyword evidence="5" id="KW-1185">Reference proteome</keyword>
<dbReference type="PANTHER" id="PTHR43736">
    <property type="entry name" value="ADP-RIBOSE PYROPHOSPHATASE"/>
    <property type="match status" value="1"/>
</dbReference>
<comment type="similarity">
    <text evidence="1">Belongs to the Nudix hydrolase family.</text>
</comment>
<sequence>MDYIKWIRSKVGSEMIILNFAGAMEIGESADETAKREVEEETGLKINIEELIGIYTKYFDEYPNGDRAQTIAFFYKGSICGGEIINENEESIELRFLNKDEVPELFNQQHNDVFNDFINKRTGVYR</sequence>
<dbReference type="PROSITE" id="PS00893">
    <property type="entry name" value="NUDIX_BOX"/>
    <property type="match status" value="1"/>
</dbReference>
<evidence type="ECO:0000313" key="5">
    <source>
        <dbReference type="Proteomes" id="UP000608071"/>
    </source>
</evidence>
<gene>
    <name evidence="4" type="ORF">H9647_14410</name>
</gene>
<dbReference type="PROSITE" id="PS51462">
    <property type="entry name" value="NUDIX"/>
    <property type="match status" value="1"/>
</dbReference>
<dbReference type="SUPFAM" id="SSF55811">
    <property type="entry name" value="Nudix"/>
    <property type="match status" value="1"/>
</dbReference>
<evidence type="ECO:0000313" key="4">
    <source>
        <dbReference type="EMBL" id="MBD7969264.1"/>
    </source>
</evidence>
<organism evidence="4 5">
    <name type="scientific">Paenibacillus gallinarum</name>
    <dbReference type="NCBI Taxonomy" id="2762232"/>
    <lineage>
        <taxon>Bacteria</taxon>
        <taxon>Bacillati</taxon>
        <taxon>Bacillota</taxon>
        <taxon>Bacilli</taxon>
        <taxon>Bacillales</taxon>
        <taxon>Paenibacillaceae</taxon>
        <taxon>Paenibacillus</taxon>
    </lineage>
</organism>
<dbReference type="InterPro" id="IPR015797">
    <property type="entry name" value="NUDIX_hydrolase-like_dom_sf"/>
</dbReference>
<dbReference type="Gene3D" id="3.90.79.10">
    <property type="entry name" value="Nucleoside Triphosphate Pyrophosphohydrolase"/>
    <property type="match status" value="1"/>
</dbReference>
<name>A0ABR8T0H3_9BACL</name>
<reference evidence="4 5" key="1">
    <citation type="submission" date="2020-08" db="EMBL/GenBank/DDBJ databases">
        <title>A Genomic Blueprint of the Chicken Gut Microbiome.</title>
        <authorList>
            <person name="Gilroy R."/>
            <person name="Ravi A."/>
            <person name="Getino M."/>
            <person name="Pursley I."/>
            <person name="Horton D.L."/>
            <person name="Alikhan N.-F."/>
            <person name="Baker D."/>
            <person name="Gharbi K."/>
            <person name="Hall N."/>
            <person name="Watson M."/>
            <person name="Adriaenssens E.M."/>
            <person name="Foster-Nyarko E."/>
            <person name="Jarju S."/>
            <person name="Secka A."/>
            <person name="Antonio M."/>
            <person name="Oren A."/>
            <person name="Chaudhuri R."/>
            <person name="La Ragione R.M."/>
            <person name="Hildebrand F."/>
            <person name="Pallen M.J."/>
        </authorList>
    </citation>
    <scope>NUCLEOTIDE SEQUENCE [LARGE SCALE GENOMIC DNA]</scope>
    <source>
        <strain evidence="4 5">Sa2BVA9</strain>
    </source>
</reference>
<proteinExistence type="inferred from homology"/>
<feature type="domain" description="Nudix hydrolase" evidence="3">
    <location>
        <begin position="1"/>
        <end position="119"/>
    </location>
</feature>